<comment type="subcellular location">
    <subcellularLocation>
        <location evidence="2">Cell membrane</location>
        <topology evidence="2">Multi-pass membrane protein</topology>
    </subcellularLocation>
</comment>
<dbReference type="PANTHER" id="PTHR36122">
    <property type="entry name" value="NICOTINAMIDE RIBOSIDE TRANSPORTER PNUC"/>
    <property type="match status" value="1"/>
</dbReference>
<comment type="similarity">
    <text evidence="3">Belongs to the nicotinamide ribonucleoside (NR) uptake permease (TC 4.B.1) family.</text>
</comment>
<feature type="transmembrane region" description="Helical" evidence="10">
    <location>
        <begin position="148"/>
        <end position="174"/>
    </location>
</feature>
<evidence type="ECO:0000256" key="6">
    <source>
        <dbReference type="ARBA" id="ARBA00022475"/>
    </source>
</evidence>
<evidence type="ECO:0000256" key="10">
    <source>
        <dbReference type="SAM" id="Phobius"/>
    </source>
</evidence>
<proteinExistence type="inferred from homology"/>
<organism evidence="11 13">
    <name type="scientific">Acetobacter ghanensis</name>
    <dbReference type="NCBI Taxonomy" id="431306"/>
    <lineage>
        <taxon>Bacteria</taxon>
        <taxon>Pseudomonadati</taxon>
        <taxon>Pseudomonadota</taxon>
        <taxon>Alphaproteobacteria</taxon>
        <taxon>Acetobacterales</taxon>
        <taxon>Acetobacteraceae</taxon>
        <taxon>Acetobacter</taxon>
    </lineage>
</organism>
<dbReference type="EMBL" id="LN609302">
    <property type="protein sequence ID" value="CEF54988.1"/>
    <property type="molecule type" value="Genomic_DNA"/>
</dbReference>
<dbReference type="PATRIC" id="fig|431306.5.peg.1102"/>
<evidence type="ECO:0000313" key="14">
    <source>
        <dbReference type="Proteomes" id="UP000657200"/>
    </source>
</evidence>
<keyword evidence="5" id="KW-0813">Transport</keyword>
<keyword evidence="7 10" id="KW-0812">Transmembrane</keyword>
<dbReference type="EMBL" id="WOTE01000001">
    <property type="protein sequence ID" value="NHO38737.1"/>
    <property type="molecule type" value="Genomic_DNA"/>
</dbReference>
<evidence type="ECO:0000256" key="1">
    <source>
        <dbReference type="ARBA" id="ARBA00002672"/>
    </source>
</evidence>
<evidence type="ECO:0000256" key="9">
    <source>
        <dbReference type="ARBA" id="ARBA00023136"/>
    </source>
</evidence>
<evidence type="ECO:0000256" key="4">
    <source>
        <dbReference type="ARBA" id="ARBA00017522"/>
    </source>
</evidence>
<keyword evidence="9 10" id="KW-0472">Membrane</keyword>
<reference evidence="13" key="1">
    <citation type="submission" date="2014-09" db="EMBL/GenBank/DDBJ databases">
        <authorList>
            <person name="Illeghems K.G."/>
        </authorList>
    </citation>
    <scope>NUCLEOTIDE SEQUENCE [LARGE SCALE GENOMIC DNA]</scope>
    <source>
        <strain evidence="13">LMG 23848T</strain>
    </source>
</reference>
<dbReference type="STRING" id="431306.AGA_1087"/>
<evidence type="ECO:0000256" key="8">
    <source>
        <dbReference type="ARBA" id="ARBA00022989"/>
    </source>
</evidence>
<dbReference type="AlphaFoldDB" id="A0A0U5F2J2"/>
<name>A0A0U5F2J2_9PROT</name>
<evidence type="ECO:0000313" key="13">
    <source>
        <dbReference type="Proteomes" id="UP000068250"/>
    </source>
</evidence>
<evidence type="ECO:0000256" key="7">
    <source>
        <dbReference type="ARBA" id="ARBA00022692"/>
    </source>
</evidence>
<accession>A0A0U5F2J2</accession>
<dbReference type="PANTHER" id="PTHR36122:SF2">
    <property type="entry name" value="NICOTINAMIDE RIBOSIDE TRANSPORTER PNUC"/>
    <property type="match status" value="1"/>
</dbReference>
<comment type="function">
    <text evidence="1">Required for nicotinamide riboside transport across the inner membrane.</text>
</comment>
<dbReference type="Pfam" id="PF04973">
    <property type="entry name" value="NMN_transporter"/>
    <property type="match status" value="1"/>
</dbReference>
<evidence type="ECO:0000256" key="2">
    <source>
        <dbReference type="ARBA" id="ARBA00004651"/>
    </source>
</evidence>
<dbReference type="GO" id="GO:0005886">
    <property type="term" value="C:plasma membrane"/>
    <property type="evidence" value="ECO:0007669"/>
    <property type="project" value="UniProtKB-SubCell"/>
</dbReference>
<reference evidence="11" key="2">
    <citation type="submission" date="2014-09" db="EMBL/GenBank/DDBJ databases">
        <authorList>
            <person name="Magalhaes I.L.F."/>
            <person name="Oliveira U."/>
            <person name="Santos F.R."/>
            <person name="Vidigal T.H.D.A."/>
            <person name="Brescovit A.D."/>
            <person name="Santos A.J."/>
        </authorList>
    </citation>
    <scope>NUCLEOTIDE SEQUENCE</scope>
    <source>
        <strain evidence="11">LMG 23848T</strain>
    </source>
</reference>
<dbReference type="Proteomes" id="UP000657200">
    <property type="component" value="Unassembled WGS sequence"/>
</dbReference>
<dbReference type="InterPro" id="IPR006419">
    <property type="entry name" value="NMN_transpt_PnuC"/>
</dbReference>
<dbReference type="OrthoDB" id="9791248at2"/>
<evidence type="ECO:0000256" key="5">
    <source>
        <dbReference type="ARBA" id="ARBA00022448"/>
    </source>
</evidence>
<dbReference type="NCBIfam" id="TIGR01528">
    <property type="entry name" value="NMN_trans_PnuC"/>
    <property type="match status" value="1"/>
</dbReference>
<dbReference type="Proteomes" id="UP000068250">
    <property type="component" value="Chromosome I"/>
</dbReference>
<gene>
    <name evidence="11" type="primary">pnuC</name>
    <name evidence="11" type="ORF">AGA_1087</name>
    <name evidence="12" type="ORF">GOB80_03385</name>
</gene>
<feature type="transmembrane region" description="Helical" evidence="10">
    <location>
        <begin position="6"/>
        <end position="37"/>
    </location>
</feature>
<keyword evidence="6" id="KW-1003">Cell membrane</keyword>
<protein>
    <recommendedName>
        <fullName evidence="4">Nicotinamide riboside transporter PnuC</fullName>
    </recommendedName>
</protein>
<evidence type="ECO:0000256" key="3">
    <source>
        <dbReference type="ARBA" id="ARBA00006669"/>
    </source>
</evidence>
<keyword evidence="14" id="KW-1185">Reference proteome</keyword>
<reference evidence="12 14" key="3">
    <citation type="journal article" date="2020" name="Int. J. Syst. Evol. Microbiol.">
        <title>Novel acetic acid bacteria from cider fermentations: Acetobacter conturbans sp. nov. and Acetobacter fallax sp. nov.</title>
        <authorList>
            <person name="Sombolestani A.S."/>
            <person name="Cleenwerck I."/>
            <person name="Cnockaert M."/>
            <person name="Borremans W."/>
            <person name="Wieme A.D."/>
            <person name="De Vuyst L."/>
            <person name="Vandamme P."/>
        </authorList>
    </citation>
    <scope>NUCLEOTIDE SEQUENCE [LARGE SCALE GENOMIC DNA]</scope>
    <source>
        <strain evidence="12 14">LMG 23848</strain>
    </source>
</reference>
<evidence type="ECO:0000313" key="11">
    <source>
        <dbReference type="EMBL" id="CEF54988.1"/>
    </source>
</evidence>
<dbReference type="GO" id="GO:0034257">
    <property type="term" value="F:nicotinamide riboside transmembrane transporter activity"/>
    <property type="evidence" value="ECO:0007669"/>
    <property type="project" value="InterPro"/>
</dbReference>
<evidence type="ECO:0000313" key="12">
    <source>
        <dbReference type="EMBL" id="NHO38737.1"/>
    </source>
</evidence>
<sequence length="190" mass="21192">MTTLEWMAALASALGVWLTGQRLVVCWPVLILASLLYGMVFMQAALYADAALQGVFVVLSAYGWWQWFSGVQVWGSVQVVAYPKVALMWRDMGLTAIAGLALALALHDWTDDPTPTADAMLSAYSILAQFWSARRYRQNWLLWMAVDVLYTVLFLERALWVTAALYAAFVVLAVRGWQKWGQTPLPPVSG</sequence>
<keyword evidence="8 10" id="KW-1133">Transmembrane helix</keyword>
<dbReference type="RefSeq" id="WP_059023284.1">
    <property type="nucleotide sequence ID" value="NZ_LN609302.1"/>
</dbReference>